<dbReference type="OrthoDB" id="9179987at2"/>
<proteinExistence type="predicted"/>
<dbReference type="AlphaFoldDB" id="A0A1G6KVC8"/>
<evidence type="ECO:0000313" key="2">
    <source>
        <dbReference type="Proteomes" id="UP000198666"/>
    </source>
</evidence>
<organism evidence="1 2">
    <name type="scientific">Terribacillus halophilus</name>
    <dbReference type="NCBI Taxonomy" id="361279"/>
    <lineage>
        <taxon>Bacteria</taxon>
        <taxon>Bacillati</taxon>
        <taxon>Bacillota</taxon>
        <taxon>Bacilli</taxon>
        <taxon>Bacillales</taxon>
        <taxon>Bacillaceae</taxon>
        <taxon>Terribacillus</taxon>
    </lineage>
</organism>
<dbReference type="SUPFAM" id="SSF52540">
    <property type="entry name" value="P-loop containing nucleoside triphosphate hydrolases"/>
    <property type="match status" value="1"/>
</dbReference>
<gene>
    <name evidence="1" type="ORF">SAMN05421663_102157</name>
</gene>
<protein>
    <submittedName>
        <fullName evidence="1">Uncharacterized protein</fullName>
    </submittedName>
</protein>
<dbReference type="STRING" id="361279.SAMN05421663_102157"/>
<keyword evidence="2" id="KW-1185">Reference proteome</keyword>
<reference evidence="2" key="1">
    <citation type="submission" date="2016-10" db="EMBL/GenBank/DDBJ databases">
        <authorList>
            <person name="Varghese N."/>
            <person name="Submissions S."/>
        </authorList>
    </citation>
    <scope>NUCLEOTIDE SEQUENCE [LARGE SCALE GENOMIC DNA]</scope>
    <source>
        <strain evidence="2">DSM 21620</strain>
    </source>
</reference>
<dbReference type="EMBL" id="FMZB01000002">
    <property type="protein sequence ID" value="SDC35040.1"/>
    <property type="molecule type" value="Genomic_DNA"/>
</dbReference>
<dbReference type="RefSeq" id="WP_093726017.1">
    <property type="nucleotide sequence ID" value="NZ_FMZB01000002.1"/>
</dbReference>
<dbReference type="NCBIfam" id="NF047389">
    <property type="entry name" value="ATPase_Sll1717"/>
    <property type="match status" value="1"/>
</dbReference>
<evidence type="ECO:0000313" key="1">
    <source>
        <dbReference type="EMBL" id="SDC35040.1"/>
    </source>
</evidence>
<accession>A0A1G6KVC8</accession>
<dbReference type="Proteomes" id="UP000198666">
    <property type="component" value="Unassembled WGS sequence"/>
</dbReference>
<sequence length="500" mass="58366">MKSFDDYCRDLGLSRYPFALYTTENELGLENELFIRPNMYSPIIESFTNRLSMILVGNRGTGKTAILYDFKRTLDDKYDFVCTIDDYDKLEKKFSSGEFYTFLLSKLSIQLFTALAEDKRKARKKLSQEDKVLLSYLLANFVPQVSKRVIKTRIENIQVNKFKKESIKFFNLFRNMFNWGASAGAVIIDDYIMKRVSGMPPINSEGVFKEYFPELPVEIDADFADIEVTYQLLLDVLKLINKIGYKKTVVLLDKIDEDSRLNNNGESIAEFVEPIVTDNKLLLNENIQIVISMWIIPYNFLLENIRTQKHYVPVLQWSKEDLKKALNKRLLIFSEEKIKDYKDIFDDQYSEELDEEIFTLANNNPRDLWHIFDKILKENYESNSEAVKLQARVIKKALEKFVSSFNYYEYYPRKKNAYKNSMDFYSYTAYLLKLDSPTFTKNQLNIKAGTGGSTNNYVVGMERIGLIEKTDQVSGALYFTIKDPKVRYALKEGIKIEKVS</sequence>
<dbReference type="InterPro" id="IPR059206">
    <property type="entry name" value="Sll1717-like"/>
</dbReference>
<dbReference type="Gene3D" id="3.40.50.300">
    <property type="entry name" value="P-loop containing nucleotide triphosphate hydrolases"/>
    <property type="match status" value="1"/>
</dbReference>
<name>A0A1G6KVC8_9BACI</name>
<dbReference type="InterPro" id="IPR027417">
    <property type="entry name" value="P-loop_NTPase"/>
</dbReference>